<evidence type="ECO:0000313" key="2">
    <source>
        <dbReference type="EMBL" id="CAE0488338.1"/>
    </source>
</evidence>
<dbReference type="PANTHER" id="PTHR12897:SF4">
    <property type="entry name" value="REGULATOR OF MON1-CCZ1 COMPLEX"/>
    <property type="match status" value="1"/>
</dbReference>
<accession>A0A7S3QP06</accession>
<feature type="compositionally biased region" description="Low complexity" evidence="1">
    <location>
        <begin position="108"/>
        <end position="121"/>
    </location>
</feature>
<reference evidence="2" key="1">
    <citation type="submission" date="2021-01" db="EMBL/GenBank/DDBJ databases">
        <authorList>
            <person name="Corre E."/>
            <person name="Pelletier E."/>
            <person name="Niang G."/>
            <person name="Scheremetjew M."/>
            <person name="Finn R."/>
            <person name="Kale V."/>
            <person name="Holt S."/>
            <person name="Cochrane G."/>
            <person name="Meng A."/>
            <person name="Brown T."/>
            <person name="Cohen L."/>
        </authorList>
    </citation>
    <scope>NUCLEOTIDE SEQUENCE</scope>
    <source>
        <strain evidence="2">CCMP1320</strain>
    </source>
</reference>
<gene>
    <name evidence="2" type="ORF">DTER00134_LOCUS3402</name>
</gene>
<dbReference type="GO" id="GO:0005765">
    <property type="term" value="C:lysosomal membrane"/>
    <property type="evidence" value="ECO:0007669"/>
    <property type="project" value="TreeGrafter"/>
</dbReference>
<feature type="region of interest" description="Disordered" evidence="1">
    <location>
        <begin position="100"/>
        <end position="136"/>
    </location>
</feature>
<dbReference type="AlphaFoldDB" id="A0A7S3QP06"/>
<dbReference type="GO" id="GO:0035658">
    <property type="term" value="C:Mon1-Ccz1 complex"/>
    <property type="evidence" value="ECO:0007669"/>
    <property type="project" value="InterPro"/>
</dbReference>
<sequence>MAAVAVHSAAHAGSGGVDVSRPSWRSYLPNLLVDCSKQGVYRLVLDLQAAAASIPDPAAAAAFLLRRRASRMHAQRLQLWPLLSPASSYVSSPAAKPAAEAERQWQQGGLSSSRLCSPRSPKQLSSDHRTKPDLPSQPVCTIKGGWVVLGGGEGAESRPLDCHGYLTPPKLLVLALVRNLLQDRAPASVLRRVFAHLCFAFAEVAGPHTSPKPTATGSPSASPSSSTAAAAAAGAAAAAAPSTAVAGPVTTSPPKDHASSSSCLPFANPLLLPPTTWCVLTPEEVAGACFGWALETGVLDALGLQAALAEYAAAAAAAHVPVPLPLQRLRLDLLLLVQPPAGPHQPPCSHFLRFATPTPTSPTATVTHAVHSEQLPAPPTLQPHLLAAQLYCQWGAVDPSLADHLEGMLARFCATTPLPPPLQRLIHATRGKGAEGEWEEPYGGVWEDHDWLWEDQGSSPSKCMAADVAAAHDLAHTAWNGSLGLRAHAAAASARAQRFRQQQLEQKRQQQQQQLLRTGAAARSRRRAGRPCCRPRAPAQARGRPAQAARPHPAAVCQL</sequence>
<feature type="region of interest" description="Disordered" evidence="1">
    <location>
        <begin position="503"/>
        <end position="559"/>
    </location>
</feature>
<dbReference type="InterPro" id="IPR040371">
    <property type="entry name" value="RMC1"/>
</dbReference>
<proteinExistence type="predicted"/>
<dbReference type="GO" id="GO:0010506">
    <property type="term" value="P:regulation of autophagy"/>
    <property type="evidence" value="ECO:0007669"/>
    <property type="project" value="InterPro"/>
</dbReference>
<feature type="compositionally biased region" description="Low complexity" evidence="1">
    <location>
        <begin position="503"/>
        <end position="522"/>
    </location>
</feature>
<dbReference type="EMBL" id="HBIP01006564">
    <property type="protein sequence ID" value="CAE0488338.1"/>
    <property type="molecule type" value="Transcribed_RNA"/>
</dbReference>
<protein>
    <submittedName>
        <fullName evidence="2">Uncharacterized protein</fullName>
    </submittedName>
</protein>
<dbReference type="GO" id="GO:0031902">
    <property type="term" value="C:late endosome membrane"/>
    <property type="evidence" value="ECO:0007669"/>
    <property type="project" value="TreeGrafter"/>
</dbReference>
<name>A0A7S3QP06_DUNTE</name>
<organism evidence="2">
    <name type="scientific">Dunaliella tertiolecta</name>
    <name type="common">Green alga</name>
    <dbReference type="NCBI Taxonomy" id="3047"/>
    <lineage>
        <taxon>Eukaryota</taxon>
        <taxon>Viridiplantae</taxon>
        <taxon>Chlorophyta</taxon>
        <taxon>core chlorophytes</taxon>
        <taxon>Chlorophyceae</taxon>
        <taxon>CS clade</taxon>
        <taxon>Chlamydomonadales</taxon>
        <taxon>Dunaliellaceae</taxon>
        <taxon>Dunaliella</taxon>
    </lineage>
</organism>
<feature type="compositionally biased region" description="Low complexity" evidence="1">
    <location>
        <begin position="530"/>
        <end position="559"/>
    </location>
</feature>
<dbReference type="PANTHER" id="PTHR12897">
    <property type="entry name" value="COLON CANCER-ASSOCIATED PROTEIN MIC1"/>
    <property type="match status" value="1"/>
</dbReference>
<evidence type="ECO:0000256" key="1">
    <source>
        <dbReference type="SAM" id="MobiDB-lite"/>
    </source>
</evidence>